<dbReference type="GO" id="GO:0016787">
    <property type="term" value="F:hydrolase activity"/>
    <property type="evidence" value="ECO:0007669"/>
    <property type="project" value="UniProtKB-KW"/>
</dbReference>
<dbReference type="STRING" id="561176.SAMN04488561_6836"/>
<evidence type="ECO:0000256" key="2">
    <source>
        <dbReference type="ARBA" id="ARBA00022723"/>
    </source>
</evidence>
<dbReference type="RefSeq" id="WP_069111464.1">
    <property type="nucleotide sequence ID" value="NZ_FNUC01000004.1"/>
</dbReference>
<dbReference type="AlphaFoldDB" id="A0A1H5PY79"/>
<feature type="domain" description="Fumarylacetoacetase-like C-terminal" evidence="3">
    <location>
        <begin position="224"/>
        <end position="367"/>
    </location>
</feature>
<organism evidence="4 5">
    <name type="scientific">Jiangella alba</name>
    <dbReference type="NCBI Taxonomy" id="561176"/>
    <lineage>
        <taxon>Bacteria</taxon>
        <taxon>Bacillati</taxon>
        <taxon>Actinomycetota</taxon>
        <taxon>Actinomycetes</taxon>
        <taxon>Jiangellales</taxon>
        <taxon>Jiangellaceae</taxon>
        <taxon>Jiangella</taxon>
    </lineage>
</organism>
<dbReference type="InterPro" id="IPR011234">
    <property type="entry name" value="Fumarylacetoacetase-like_C"/>
</dbReference>
<name>A0A1H5PY79_9ACTN</name>
<dbReference type="GO" id="GO:0044281">
    <property type="term" value="P:small molecule metabolic process"/>
    <property type="evidence" value="ECO:0007669"/>
    <property type="project" value="UniProtKB-ARBA"/>
</dbReference>
<reference evidence="5" key="1">
    <citation type="submission" date="2016-10" db="EMBL/GenBank/DDBJ databases">
        <authorList>
            <person name="Varghese N."/>
            <person name="Submissions S."/>
        </authorList>
    </citation>
    <scope>NUCLEOTIDE SEQUENCE [LARGE SCALE GENOMIC DNA]</scope>
    <source>
        <strain evidence="5">DSM 45237</strain>
    </source>
</reference>
<gene>
    <name evidence="4" type="ORF">SAMN04488561_6836</name>
</gene>
<dbReference type="PANTHER" id="PTHR42796">
    <property type="entry name" value="FUMARYLACETOACETATE HYDROLASE DOMAIN-CONTAINING PROTEIN 2A-RELATED"/>
    <property type="match status" value="1"/>
</dbReference>
<keyword evidence="5" id="KW-1185">Reference proteome</keyword>
<evidence type="ECO:0000259" key="3">
    <source>
        <dbReference type="Pfam" id="PF01557"/>
    </source>
</evidence>
<evidence type="ECO:0000313" key="4">
    <source>
        <dbReference type="EMBL" id="SEF18766.1"/>
    </source>
</evidence>
<dbReference type="Gene3D" id="3.90.850.10">
    <property type="entry name" value="Fumarylacetoacetase-like, C-terminal domain"/>
    <property type="match status" value="1"/>
</dbReference>
<evidence type="ECO:0000256" key="1">
    <source>
        <dbReference type="ARBA" id="ARBA00010211"/>
    </source>
</evidence>
<keyword evidence="2" id="KW-0479">Metal-binding</keyword>
<dbReference type="Proteomes" id="UP000181980">
    <property type="component" value="Unassembled WGS sequence"/>
</dbReference>
<dbReference type="PANTHER" id="PTHR42796:SF7">
    <property type="entry name" value="2-DEHYDRO-3-DEOXY-D-ARABINONATE DEHYDRATASE"/>
    <property type="match status" value="1"/>
</dbReference>
<accession>A0A1H5PY79</accession>
<comment type="similarity">
    <text evidence="1">Belongs to the FAH family.</text>
</comment>
<sequence length="392" mass="41605">MTPWFGTAAETLPDTAGDGVLIGRIWDPAVAGPSPVVVRDGEVIDISSSFPTVRDLCEVPEPATVAAGLAGRRVGTVDEVLGNTGAAHRDDARPWLLAPVDLQALKAAGVTFAVSMIERVIEERARGDLTLAADLRRRMLAGVGVDFHDLSPGSEEAGRLKDLLVAEGAWSQYLEVGIGPDAEIFTKGQVLSAVGTAVPVGVLATSTWNNPEPEVALVVQSSGRIVGATLGNDVNLRDVEGRSALLLPMAKDNNASCALGPFIRLFDDRFGLDDVRGLEVGLHISGDDGFRLDAVSEMSQISRDPVALVDQLIGPHHHYPDGAVLMLGTMFAPIQDRDRPGEGFTHKLGDVVEISSPALGTLVNRVQHAEECTPWDFGIRALMTNLARRGLL</sequence>
<dbReference type="EMBL" id="FNUC01000004">
    <property type="protein sequence ID" value="SEF18766.1"/>
    <property type="molecule type" value="Genomic_DNA"/>
</dbReference>
<protein>
    <submittedName>
        <fullName evidence="4">Fumarylacetoacetate (FAA) hydrolase family protein</fullName>
    </submittedName>
</protein>
<evidence type="ECO:0000313" key="5">
    <source>
        <dbReference type="Proteomes" id="UP000181980"/>
    </source>
</evidence>
<dbReference type="SUPFAM" id="SSF56529">
    <property type="entry name" value="FAH"/>
    <property type="match status" value="1"/>
</dbReference>
<proteinExistence type="inferred from homology"/>
<keyword evidence="4" id="KW-0378">Hydrolase</keyword>
<dbReference type="Pfam" id="PF01557">
    <property type="entry name" value="FAA_hydrolase"/>
    <property type="match status" value="1"/>
</dbReference>
<dbReference type="OrthoDB" id="9779415at2"/>
<dbReference type="InterPro" id="IPR051121">
    <property type="entry name" value="FAH"/>
</dbReference>
<dbReference type="InterPro" id="IPR036663">
    <property type="entry name" value="Fumarylacetoacetase_C_sf"/>
</dbReference>
<dbReference type="GO" id="GO:0046872">
    <property type="term" value="F:metal ion binding"/>
    <property type="evidence" value="ECO:0007669"/>
    <property type="project" value="UniProtKB-KW"/>
</dbReference>